<dbReference type="InterPro" id="IPR013783">
    <property type="entry name" value="Ig-like_fold"/>
</dbReference>
<dbReference type="Proteomes" id="UP000245622">
    <property type="component" value="Chromosome 1"/>
</dbReference>
<evidence type="ECO:0000256" key="2">
    <source>
        <dbReference type="ARBA" id="ARBA00022512"/>
    </source>
</evidence>
<dbReference type="InterPro" id="IPR032179">
    <property type="entry name" value="Cry22Aa_Ig-like"/>
</dbReference>
<evidence type="ECO:0000313" key="10">
    <source>
        <dbReference type="Proteomes" id="UP000245622"/>
    </source>
</evidence>
<keyword evidence="2" id="KW-0134">Cell wall</keyword>
<dbReference type="Gene3D" id="2.60.40.1850">
    <property type="match status" value="3"/>
</dbReference>
<keyword evidence="10" id="KW-1185">Reference proteome</keyword>
<feature type="domain" description="NEAT" evidence="8">
    <location>
        <begin position="261"/>
        <end position="385"/>
    </location>
</feature>
<dbReference type="Pfam" id="PF16403">
    <property type="entry name" value="Bact_surface_Ig-like"/>
    <property type="match status" value="1"/>
</dbReference>
<sequence>MALRKKGLKVAVTAMAIISFITSGGLNNIYADSSIDKNVTVIERTLEDKVYSVANKIEYIKDGEIITSGHGYQSLRDALSENTLIEVKNGKIYMTLEFTDSQYSIIDTIKISVDGKTTNFEKSSDRKYTVELTSLDSNIQLSYNVNVPVPNMPPHSFTVNVKLSDTPELETKNNAPVINVKDKTIYVGEEFDALSGATSGVATDNEDGDLTSKLEVVSKVDTTKPGTYEVTYKVADSEGLVTTKTIKVTVLEKEEVKPNGLENGKYKIKNTTVYSGNSSMGTSMVRNSLEEVSYLEVKDGKVYLTLEFAKDMHGMMENIKLTVDGAAVNPTINGTKYTFEVNSVSSKIGISAYITAMGMNINYTVGLEESTIEKTTSSSTSGITNGSTSGSTTSSSGTTNGSTTSTSGSISSSDTTVTESTVKKGKLYTIQNTVDHESQTGKDMARKYLNSTSKVEEIDGQYYVTLTFTGSEFMKNHVIYVNGSKVSHTVTAKSGDSISLRFKVSSLSDTIKVGTYVVPMSRDIEFTVKLLESTLKFVKEYEVSSNGSSTLPQTGSAIDGTMTMGIGTSLMALGTLLNRRKRK</sequence>
<dbReference type="EMBL" id="LN555523">
    <property type="protein sequence ID" value="CED93026.1"/>
    <property type="molecule type" value="Genomic_DNA"/>
</dbReference>
<accession>A0A1V1HYJ4</accession>
<dbReference type="CDD" id="cd06920">
    <property type="entry name" value="NEAT"/>
    <property type="match status" value="2"/>
</dbReference>
<feature type="domain" description="NEAT" evidence="8">
    <location>
        <begin position="46"/>
        <end position="177"/>
    </location>
</feature>
<protein>
    <submittedName>
        <fullName evidence="9">Capsule synthesis protein, CapA</fullName>
    </submittedName>
</protein>
<feature type="domain" description="Gram-positive cocci surface proteins LPxTG" evidence="7">
    <location>
        <begin position="551"/>
        <end position="583"/>
    </location>
</feature>
<keyword evidence="4" id="KW-0732">Signal</keyword>
<proteinExistence type="predicted"/>
<evidence type="ECO:0000256" key="5">
    <source>
        <dbReference type="ARBA" id="ARBA00023088"/>
    </source>
</evidence>
<dbReference type="RefSeq" id="WP_180702777.1">
    <property type="nucleotide sequence ID" value="NZ_LN555523.1"/>
</dbReference>
<dbReference type="Pfam" id="PF05031">
    <property type="entry name" value="NEAT"/>
    <property type="match status" value="3"/>
</dbReference>
<evidence type="ECO:0000259" key="7">
    <source>
        <dbReference type="PROSITE" id="PS50847"/>
    </source>
</evidence>
<reference evidence="9 10" key="1">
    <citation type="submission" date="2014-04" db="EMBL/GenBank/DDBJ databases">
        <authorList>
            <person name="Hornung B.V."/>
        </authorList>
    </citation>
    <scope>NUCLEOTIDE SEQUENCE [LARGE SCALE GENOMIC DNA]</scope>
    <source>
        <strain evidence="9 10">CRIB</strain>
    </source>
</reference>
<dbReference type="InterPro" id="IPR006635">
    <property type="entry name" value="NEAT_dom"/>
</dbReference>
<feature type="domain" description="NEAT" evidence="8">
    <location>
        <begin position="423"/>
        <end position="548"/>
    </location>
</feature>
<evidence type="ECO:0000256" key="6">
    <source>
        <dbReference type="SAM" id="MobiDB-lite"/>
    </source>
</evidence>
<evidence type="ECO:0000256" key="3">
    <source>
        <dbReference type="ARBA" id="ARBA00022525"/>
    </source>
</evidence>
<dbReference type="SMART" id="SM00725">
    <property type="entry name" value="NEAT"/>
    <property type="match status" value="3"/>
</dbReference>
<organism evidence="9 10">
    <name type="scientific">Romboutsia ilealis</name>
    <dbReference type="NCBI Taxonomy" id="1115758"/>
    <lineage>
        <taxon>Bacteria</taxon>
        <taxon>Bacillati</taxon>
        <taxon>Bacillota</taxon>
        <taxon>Clostridia</taxon>
        <taxon>Peptostreptococcales</taxon>
        <taxon>Peptostreptococcaceae</taxon>
        <taxon>Romboutsia</taxon>
    </lineage>
</organism>
<dbReference type="InterPro" id="IPR037250">
    <property type="entry name" value="NEAT_dom_sf"/>
</dbReference>
<dbReference type="InterPro" id="IPR019931">
    <property type="entry name" value="LPXTG_anchor"/>
</dbReference>
<name>A0A1V1HYJ4_9FIRM</name>
<gene>
    <name evidence="9" type="ORF">CRIB_269</name>
</gene>
<keyword evidence="5" id="KW-0572">Peptidoglycan-anchor</keyword>
<evidence type="ECO:0000256" key="4">
    <source>
        <dbReference type="ARBA" id="ARBA00022729"/>
    </source>
</evidence>
<dbReference type="SUPFAM" id="SSF158911">
    <property type="entry name" value="NEAT domain-like"/>
    <property type="match status" value="3"/>
</dbReference>
<evidence type="ECO:0000259" key="8">
    <source>
        <dbReference type="PROSITE" id="PS50978"/>
    </source>
</evidence>
<keyword evidence="3" id="KW-0964">Secreted</keyword>
<evidence type="ECO:0000256" key="1">
    <source>
        <dbReference type="ARBA" id="ARBA00004196"/>
    </source>
</evidence>
<comment type="subcellular location">
    <subcellularLocation>
        <location evidence="1">Cell envelope</location>
    </subcellularLocation>
</comment>
<evidence type="ECO:0000313" key="9">
    <source>
        <dbReference type="EMBL" id="CED93026.1"/>
    </source>
</evidence>
<dbReference type="GO" id="GO:0030313">
    <property type="term" value="C:cell envelope"/>
    <property type="evidence" value="ECO:0007669"/>
    <property type="project" value="UniProtKB-SubCell"/>
</dbReference>
<dbReference type="Gene3D" id="2.60.40.10">
    <property type="entry name" value="Immunoglobulins"/>
    <property type="match status" value="1"/>
</dbReference>
<dbReference type="KEGG" id="ril:CRIB_269"/>
<dbReference type="GeneID" id="82204445"/>
<feature type="region of interest" description="Disordered" evidence="6">
    <location>
        <begin position="375"/>
        <end position="417"/>
    </location>
</feature>
<dbReference type="AlphaFoldDB" id="A0A1V1HYJ4"/>
<dbReference type="NCBIfam" id="TIGR01167">
    <property type="entry name" value="LPXTG_anchor"/>
    <property type="match status" value="1"/>
</dbReference>
<dbReference type="PROSITE" id="PS50978">
    <property type="entry name" value="NEAT"/>
    <property type="match status" value="3"/>
</dbReference>
<dbReference type="PROSITE" id="PS50847">
    <property type="entry name" value="GRAM_POS_ANCHORING"/>
    <property type="match status" value="1"/>
</dbReference>